<dbReference type="Proteomes" id="UP000622610">
    <property type="component" value="Unassembled WGS sequence"/>
</dbReference>
<dbReference type="SUPFAM" id="SSF51430">
    <property type="entry name" value="NAD(P)-linked oxidoreductase"/>
    <property type="match status" value="1"/>
</dbReference>
<evidence type="ECO:0000313" key="9">
    <source>
        <dbReference type="Proteomes" id="UP000622610"/>
    </source>
</evidence>
<organism evidence="8 9">
    <name type="scientific">Enterococcus alcedinis</name>
    <dbReference type="NCBI Taxonomy" id="1274384"/>
    <lineage>
        <taxon>Bacteria</taxon>
        <taxon>Bacillati</taxon>
        <taxon>Bacillota</taxon>
        <taxon>Bacilli</taxon>
        <taxon>Lactobacillales</taxon>
        <taxon>Enterococcaceae</taxon>
        <taxon>Enterococcus</taxon>
    </lineage>
</organism>
<dbReference type="InterPro" id="IPR018170">
    <property type="entry name" value="Aldo/ket_reductase_CS"/>
</dbReference>
<dbReference type="PROSITE" id="PS00062">
    <property type="entry name" value="ALDOKETO_REDUCTASE_2"/>
    <property type="match status" value="1"/>
</dbReference>
<gene>
    <name evidence="8" type="ORF">GCM10011482_11930</name>
</gene>
<feature type="binding site" evidence="5">
    <location>
        <position position="118"/>
    </location>
    <ligand>
        <name>substrate</name>
    </ligand>
</feature>
<dbReference type="PROSITE" id="PS00798">
    <property type="entry name" value="ALDOKETO_REDUCTASE_1"/>
    <property type="match status" value="1"/>
</dbReference>
<dbReference type="PRINTS" id="PR00069">
    <property type="entry name" value="ALDKETRDTASE"/>
</dbReference>
<feature type="site" description="Lowers pKa of active site Tyr" evidence="6">
    <location>
        <position position="82"/>
    </location>
</feature>
<evidence type="ECO:0000256" key="6">
    <source>
        <dbReference type="PIRSR" id="PIRSR000097-3"/>
    </source>
</evidence>
<name>A0A917N507_9ENTE</name>
<keyword evidence="3" id="KW-0560">Oxidoreductase</keyword>
<dbReference type="PANTHER" id="PTHR43827">
    <property type="entry name" value="2,5-DIKETO-D-GLUCONIC ACID REDUCTASE"/>
    <property type="match status" value="1"/>
</dbReference>
<accession>A0A917N507</accession>
<dbReference type="PIRSF" id="PIRSF000097">
    <property type="entry name" value="AKR"/>
    <property type="match status" value="1"/>
</dbReference>
<evidence type="ECO:0000313" key="8">
    <source>
        <dbReference type="EMBL" id="GGI65539.1"/>
    </source>
</evidence>
<dbReference type="InterPro" id="IPR023210">
    <property type="entry name" value="NADP_OxRdtase_dom"/>
</dbReference>
<dbReference type="InterPro" id="IPR020471">
    <property type="entry name" value="AKR"/>
</dbReference>
<dbReference type="InterPro" id="IPR036812">
    <property type="entry name" value="NAD(P)_OxRdtase_dom_sf"/>
</dbReference>
<keyword evidence="9" id="KW-1185">Reference proteome</keyword>
<dbReference type="CDD" id="cd19071">
    <property type="entry name" value="AKR_AKR1-5-like"/>
    <property type="match status" value="1"/>
</dbReference>
<dbReference type="Pfam" id="PF00248">
    <property type="entry name" value="Aldo_ket_red"/>
    <property type="match status" value="1"/>
</dbReference>
<comment type="caution">
    <text evidence="8">The sequence shown here is derived from an EMBL/GenBank/DDBJ whole genome shotgun (WGS) entry which is preliminary data.</text>
</comment>
<sequence>MEFLTLNTGIQIPYIGSGTNTFGKENHQYDGKINDDTSEILSAIGAGYRHFDTAISYRNERVVGLAIKKSQLPREAFFITSKIPGKPRYVSSEKAVLDAVDSTLKALDSPYVDLYLIHHPWENLEEMVLVWKVLEKFVDDGKIKALGVSNFDEKQLNYLLEHSRIKPAVNQVESNPGNWNHEIIEYSLKNKVIPEAWGPLKKVDEKAQATLTEIGQRYNKTWAQVLLRYQIERNVIVIPKSHNLQRQKENLDLFDFSLSNEERAIIGQL</sequence>
<evidence type="ECO:0000256" key="3">
    <source>
        <dbReference type="ARBA" id="ARBA00023002"/>
    </source>
</evidence>
<dbReference type="EMBL" id="BMDT01000004">
    <property type="protein sequence ID" value="GGI65539.1"/>
    <property type="molecule type" value="Genomic_DNA"/>
</dbReference>
<dbReference type="FunFam" id="3.20.20.100:FF:000002">
    <property type="entry name" value="2,5-diketo-D-gluconic acid reductase A"/>
    <property type="match status" value="1"/>
</dbReference>
<proteinExistence type="inferred from homology"/>
<evidence type="ECO:0000259" key="7">
    <source>
        <dbReference type="Pfam" id="PF00248"/>
    </source>
</evidence>
<evidence type="ECO:0000256" key="2">
    <source>
        <dbReference type="ARBA" id="ARBA00022857"/>
    </source>
</evidence>
<dbReference type="GO" id="GO:0016616">
    <property type="term" value="F:oxidoreductase activity, acting on the CH-OH group of donors, NAD or NADP as acceptor"/>
    <property type="evidence" value="ECO:0007669"/>
    <property type="project" value="UniProtKB-ARBA"/>
</dbReference>
<feature type="domain" description="NADP-dependent oxidoreductase" evidence="7">
    <location>
        <begin position="15"/>
        <end position="266"/>
    </location>
</feature>
<reference evidence="8" key="1">
    <citation type="journal article" date="2014" name="Int. J. Syst. Evol. Microbiol.">
        <title>Complete genome sequence of Corynebacterium casei LMG S-19264T (=DSM 44701T), isolated from a smear-ripened cheese.</title>
        <authorList>
            <consortium name="US DOE Joint Genome Institute (JGI-PGF)"/>
            <person name="Walter F."/>
            <person name="Albersmeier A."/>
            <person name="Kalinowski J."/>
            <person name="Ruckert C."/>
        </authorList>
    </citation>
    <scope>NUCLEOTIDE SEQUENCE</scope>
    <source>
        <strain evidence="8">CCM 8433</strain>
    </source>
</reference>
<reference evidence="8" key="2">
    <citation type="submission" date="2020-09" db="EMBL/GenBank/DDBJ databases">
        <authorList>
            <person name="Sun Q."/>
            <person name="Sedlacek I."/>
        </authorList>
    </citation>
    <scope>NUCLEOTIDE SEQUENCE</scope>
    <source>
        <strain evidence="8">CCM 8433</strain>
    </source>
</reference>
<dbReference type="RefSeq" id="WP_188367376.1">
    <property type="nucleotide sequence ID" value="NZ_BMDT01000004.1"/>
</dbReference>
<protein>
    <submittedName>
        <fullName evidence="8">Glyoxal reductase</fullName>
    </submittedName>
</protein>
<evidence type="ECO:0000256" key="4">
    <source>
        <dbReference type="PIRSR" id="PIRSR000097-1"/>
    </source>
</evidence>
<dbReference type="AlphaFoldDB" id="A0A917N507"/>
<keyword evidence="2" id="KW-0521">NADP</keyword>
<evidence type="ECO:0000256" key="5">
    <source>
        <dbReference type="PIRSR" id="PIRSR000097-2"/>
    </source>
</evidence>
<evidence type="ECO:0000256" key="1">
    <source>
        <dbReference type="ARBA" id="ARBA00007905"/>
    </source>
</evidence>
<dbReference type="PROSITE" id="PS00063">
    <property type="entry name" value="ALDOKETO_REDUCTASE_3"/>
    <property type="match status" value="1"/>
</dbReference>
<dbReference type="PANTHER" id="PTHR43827:SF3">
    <property type="entry name" value="NADP-DEPENDENT OXIDOREDUCTASE DOMAIN-CONTAINING PROTEIN"/>
    <property type="match status" value="1"/>
</dbReference>
<dbReference type="Gene3D" id="3.20.20.100">
    <property type="entry name" value="NADP-dependent oxidoreductase domain"/>
    <property type="match status" value="1"/>
</dbReference>
<comment type="similarity">
    <text evidence="1">Belongs to the aldo/keto reductase family.</text>
</comment>
<feature type="active site" description="Proton donor" evidence="4">
    <location>
        <position position="57"/>
    </location>
</feature>